<feature type="compositionally biased region" description="Low complexity" evidence="1">
    <location>
        <begin position="92"/>
        <end position="127"/>
    </location>
</feature>
<dbReference type="STRING" id="237631.A0A0D1DSE6"/>
<accession>A0A0D1DSE6</accession>
<dbReference type="VEuPathDB" id="FungiDB:UMAG_04343"/>
<dbReference type="PRINTS" id="PR00837">
    <property type="entry name" value="V5TPXLIKE"/>
</dbReference>
<feature type="compositionally biased region" description="Low complexity" evidence="1">
    <location>
        <begin position="199"/>
        <end position="217"/>
    </location>
</feature>
<dbReference type="PANTHER" id="PTHR10334">
    <property type="entry name" value="CYSTEINE-RICH SECRETORY PROTEIN-RELATED"/>
    <property type="match status" value="1"/>
</dbReference>
<keyword evidence="2" id="KW-0732">Signal</keyword>
<evidence type="ECO:0000256" key="2">
    <source>
        <dbReference type="SAM" id="SignalP"/>
    </source>
</evidence>
<dbReference type="SUPFAM" id="SSF55797">
    <property type="entry name" value="PR-1-like"/>
    <property type="match status" value="1"/>
</dbReference>
<name>A0A0D1DSE6_MYCMD</name>
<proteinExistence type="predicted"/>
<dbReference type="InParanoid" id="A0A0D1DSE6"/>
<feature type="chain" id="PRO_5002240416" description="SCP domain-containing protein" evidence="2">
    <location>
        <begin position="20"/>
        <end position="480"/>
    </location>
</feature>
<dbReference type="EMBL" id="CM003153">
    <property type="protein sequence ID" value="KIS67239.1"/>
    <property type="molecule type" value="Genomic_DNA"/>
</dbReference>
<dbReference type="PROSITE" id="PS01009">
    <property type="entry name" value="CRISP_1"/>
    <property type="match status" value="1"/>
</dbReference>
<feature type="compositionally biased region" description="Basic and acidic residues" evidence="1">
    <location>
        <begin position="130"/>
        <end position="146"/>
    </location>
</feature>
<organism evidence="4 5">
    <name type="scientific">Mycosarcoma maydis</name>
    <name type="common">Corn smut fungus</name>
    <name type="synonym">Ustilago maydis</name>
    <dbReference type="NCBI Taxonomy" id="5270"/>
    <lineage>
        <taxon>Eukaryota</taxon>
        <taxon>Fungi</taxon>
        <taxon>Dikarya</taxon>
        <taxon>Basidiomycota</taxon>
        <taxon>Ustilaginomycotina</taxon>
        <taxon>Ustilaginomycetes</taxon>
        <taxon>Ustilaginales</taxon>
        <taxon>Ustilaginaceae</taxon>
        <taxon>Mycosarcoma</taxon>
    </lineage>
</organism>
<dbReference type="InterPro" id="IPR018244">
    <property type="entry name" value="Allrgn_V5/Tpx1_CS"/>
</dbReference>
<evidence type="ECO:0000256" key="1">
    <source>
        <dbReference type="SAM" id="MobiDB-lite"/>
    </source>
</evidence>
<evidence type="ECO:0000313" key="5">
    <source>
        <dbReference type="Proteomes" id="UP000000561"/>
    </source>
</evidence>
<gene>
    <name evidence="4" type="ORF">UMAG_04343</name>
</gene>
<sequence length="480" mass="52880">MALVAMVMLVLCTCEAASARLMLPSARHAHRGLRRELLASRSSADCPKNNGTLTPLVQEQIAKLSSASMRQGGKQMEQDTVLPDGQQVHVQAKSQQSGSSRSWAWSWSSHSSRSSSSSSKSSNAWGARDSSADDKAHPSLKLEREISSVSSPTSSPKEQDRRPKENPVYAVVRSSRSQHHSDTKAQESFTAKNKDGKVTRSFRSSESSSSSSTLSSSTFSTVNNYVISGNAEKSGNAAPFTDPQVQWTRTPPLFSAAFSVNTAIGHHITRPARADVCNRRFPFSNQQHGRDHEDPRFSQPFAEEGLDPVSRLALDLHNAERARYHLPPLQWNAELANMASCWADLKAYGHSEEHFVASGENIARGIGDPCYSSPMEGMKNGVYSFLDEDRNWAQNPHLSEADGHWTQIVWKDTRFVGCAVSQRKHFTPESVQEEKASMYIVCEYYPAGNVEGLFDAQVPAKVQPTPRLRSSCSANERHGS</sequence>
<dbReference type="GO" id="GO:0005615">
    <property type="term" value="C:extracellular space"/>
    <property type="evidence" value="ECO:0000318"/>
    <property type="project" value="GO_Central"/>
</dbReference>
<evidence type="ECO:0000313" key="4">
    <source>
        <dbReference type="EMBL" id="KIS67239.1"/>
    </source>
</evidence>
<feature type="region of interest" description="Disordered" evidence="1">
    <location>
        <begin position="87"/>
        <end position="217"/>
    </location>
</feature>
<feature type="compositionally biased region" description="Low complexity" evidence="1">
    <location>
        <begin position="147"/>
        <end position="156"/>
    </location>
</feature>
<dbReference type="InterPro" id="IPR035940">
    <property type="entry name" value="CAP_sf"/>
</dbReference>
<keyword evidence="5" id="KW-1185">Reference proteome</keyword>
<dbReference type="OrthoDB" id="337038at2759"/>
<dbReference type="Pfam" id="PF00188">
    <property type="entry name" value="CAP"/>
    <property type="match status" value="1"/>
</dbReference>
<feature type="signal peptide" evidence="2">
    <location>
        <begin position="1"/>
        <end position="19"/>
    </location>
</feature>
<dbReference type="KEGG" id="uma:UMAG_04343"/>
<dbReference type="Proteomes" id="UP000000561">
    <property type="component" value="Chromosome 14"/>
</dbReference>
<dbReference type="InterPro" id="IPR014044">
    <property type="entry name" value="CAP_dom"/>
</dbReference>
<protein>
    <recommendedName>
        <fullName evidence="3">SCP domain-containing protein</fullName>
    </recommendedName>
</protein>
<dbReference type="GeneID" id="23564552"/>
<dbReference type="SMART" id="SM00198">
    <property type="entry name" value="SCP"/>
    <property type="match status" value="1"/>
</dbReference>
<dbReference type="RefSeq" id="XP_011391053.1">
    <property type="nucleotide sequence ID" value="XM_011392751.1"/>
</dbReference>
<reference evidence="4 5" key="1">
    <citation type="journal article" date="2006" name="Nature">
        <title>Insights from the genome of the biotrophic fungal plant pathogen Ustilago maydis.</title>
        <authorList>
            <person name="Kamper J."/>
            <person name="Kahmann R."/>
            <person name="Bolker M."/>
            <person name="Ma L.J."/>
            <person name="Brefort T."/>
            <person name="Saville B.J."/>
            <person name="Banuett F."/>
            <person name="Kronstad J.W."/>
            <person name="Gold S.E."/>
            <person name="Muller O."/>
            <person name="Perlin M.H."/>
            <person name="Wosten H.A."/>
            <person name="de Vries R."/>
            <person name="Ruiz-Herrera J."/>
            <person name="Reynaga-Pena C.G."/>
            <person name="Snetselaar K."/>
            <person name="McCann M."/>
            <person name="Perez-Martin J."/>
            <person name="Feldbrugge M."/>
            <person name="Basse C.W."/>
            <person name="Steinberg G."/>
            <person name="Ibeas J.I."/>
            <person name="Holloman W."/>
            <person name="Guzman P."/>
            <person name="Farman M."/>
            <person name="Stajich J.E."/>
            <person name="Sentandreu R."/>
            <person name="Gonzalez-Prieto J.M."/>
            <person name="Kennell J.C."/>
            <person name="Molina L."/>
            <person name="Schirawski J."/>
            <person name="Mendoza-Mendoza A."/>
            <person name="Greilinger D."/>
            <person name="Munch K."/>
            <person name="Rossel N."/>
            <person name="Scherer M."/>
            <person name="Vranes M."/>
            <person name="Ladendorf O."/>
            <person name="Vincon V."/>
            <person name="Fuchs U."/>
            <person name="Sandrock B."/>
            <person name="Meng S."/>
            <person name="Ho E.C."/>
            <person name="Cahill M.J."/>
            <person name="Boyce K.J."/>
            <person name="Klose J."/>
            <person name="Klosterman S.J."/>
            <person name="Deelstra H.J."/>
            <person name="Ortiz-Castellanos L."/>
            <person name="Li W."/>
            <person name="Sanchez-Alonso P."/>
            <person name="Schreier P.H."/>
            <person name="Hauser-Hahn I."/>
            <person name="Vaupel M."/>
            <person name="Koopmann E."/>
            <person name="Friedrich G."/>
            <person name="Voss H."/>
            <person name="Schluter T."/>
            <person name="Margolis J."/>
            <person name="Platt D."/>
            <person name="Swimmer C."/>
            <person name="Gnirke A."/>
            <person name="Chen F."/>
            <person name="Vysotskaia V."/>
            <person name="Mannhaupt G."/>
            <person name="Guldener U."/>
            <person name="Munsterkotter M."/>
            <person name="Haase D."/>
            <person name="Oesterheld M."/>
            <person name="Mewes H.W."/>
            <person name="Mauceli E.W."/>
            <person name="DeCaprio D."/>
            <person name="Wade C.M."/>
            <person name="Butler J."/>
            <person name="Young S."/>
            <person name="Jaffe D.B."/>
            <person name="Calvo S."/>
            <person name="Nusbaum C."/>
            <person name="Galagan J."/>
            <person name="Birren B.W."/>
        </authorList>
    </citation>
    <scope>NUCLEOTIDE SEQUENCE [LARGE SCALE GENOMIC DNA]</scope>
    <source>
        <strain evidence="5">DSM 14603 / FGSC 9021 / UM521</strain>
    </source>
</reference>
<feature type="domain" description="SCP" evidence="3">
    <location>
        <begin position="308"/>
        <end position="452"/>
    </location>
</feature>
<dbReference type="FunFam" id="3.40.33.10:FF:000040">
    <property type="entry name" value="Predicted protein"/>
    <property type="match status" value="1"/>
</dbReference>
<dbReference type="Gene3D" id="3.40.33.10">
    <property type="entry name" value="CAP"/>
    <property type="match status" value="1"/>
</dbReference>
<dbReference type="AlphaFoldDB" id="A0A0D1DSE6"/>
<evidence type="ECO:0000259" key="3">
    <source>
        <dbReference type="SMART" id="SM00198"/>
    </source>
</evidence>
<dbReference type="InterPro" id="IPR001283">
    <property type="entry name" value="CRISP-related"/>
</dbReference>
<dbReference type="eggNOG" id="KOG3017">
    <property type="taxonomic scope" value="Eukaryota"/>
</dbReference>